<sequence>VIYLISSSSIDEEVNLSVIPHHNDNLILLATAASTCDPKANRSQEFNIPRMEPQVSHDIEAYSLQNPSNVIENITRKSQNFANMNKSRKILKLLFATWQDRENLNLQNEKNRKDYYTDNNVSFNLLVLKKRLIDFREQYKRYLQLKETGHKQISKSVKHGLLSPSENSQDSAHDSIQTKKRKTDDGNDNSQNSQKNIIIDSEYKENISRLREKLMETIICIDKIKKEDIIELDLFLKRHIIFIAEPSPEIVEDIKIEKVVQFYNETEKHIKFSADYFLGLVCLERFIIFFWVVSDYFSKRGLPVSVCYFQSL</sequence>
<feature type="region of interest" description="Disordered" evidence="1">
    <location>
        <begin position="160"/>
        <end position="195"/>
    </location>
</feature>
<dbReference type="InParanoid" id="L7JZ83"/>
<evidence type="ECO:0000256" key="1">
    <source>
        <dbReference type="SAM" id="MobiDB-lite"/>
    </source>
</evidence>
<proteinExistence type="predicted"/>
<dbReference type="HOGENOM" id="CLU_893009_0_0_1"/>
<accession>L7JZ83</accession>
<evidence type="ECO:0000313" key="3">
    <source>
        <dbReference type="Proteomes" id="UP000011185"/>
    </source>
</evidence>
<organism evidence="2 3">
    <name type="scientific">Trachipleistophora hominis</name>
    <name type="common">Microsporidian parasite</name>
    <dbReference type="NCBI Taxonomy" id="72359"/>
    <lineage>
        <taxon>Eukaryota</taxon>
        <taxon>Fungi</taxon>
        <taxon>Fungi incertae sedis</taxon>
        <taxon>Microsporidia</taxon>
        <taxon>Pleistophoridae</taxon>
        <taxon>Trachipleistophora</taxon>
    </lineage>
</organism>
<protein>
    <submittedName>
        <fullName evidence="2">Uncharacterized protein</fullName>
    </submittedName>
</protein>
<evidence type="ECO:0000313" key="2">
    <source>
        <dbReference type="EMBL" id="ELQ76356.1"/>
    </source>
</evidence>
<dbReference type="EMBL" id="JH993854">
    <property type="protein sequence ID" value="ELQ76356.1"/>
    <property type="molecule type" value="Genomic_DNA"/>
</dbReference>
<keyword evidence="3" id="KW-1185">Reference proteome</keyword>
<dbReference type="AlphaFoldDB" id="L7JZ83"/>
<gene>
    <name evidence="2" type="ORF">THOM_0668</name>
</gene>
<feature type="compositionally biased region" description="Basic and acidic residues" evidence="1">
    <location>
        <begin position="171"/>
        <end position="185"/>
    </location>
</feature>
<feature type="non-terminal residue" evidence="2">
    <location>
        <position position="1"/>
    </location>
</feature>
<dbReference type="Proteomes" id="UP000011185">
    <property type="component" value="Unassembled WGS sequence"/>
</dbReference>
<dbReference type="VEuPathDB" id="MicrosporidiaDB:THOM_0668"/>
<reference evidence="2 3" key="1">
    <citation type="journal article" date="2012" name="PLoS Pathog.">
        <title>The genome of the obligate intracellular parasite Trachipleistophora hominis: new insights into microsporidian genome dynamics and reductive evolution.</title>
        <authorList>
            <person name="Heinz E."/>
            <person name="Williams T.A."/>
            <person name="Nakjang S."/>
            <person name="Noel C.J."/>
            <person name="Swan D.C."/>
            <person name="Goldberg A.V."/>
            <person name="Harris S.R."/>
            <person name="Weinmaier T."/>
            <person name="Markert S."/>
            <person name="Becher D."/>
            <person name="Bernhardt J."/>
            <person name="Dagan T."/>
            <person name="Hacker C."/>
            <person name="Lucocq J.M."/>
            <person name="Schweder T."/>
            <person name="Rattei T."/>
            <person name="Hall N."/>
            <person name="Hirt R.P."/>
            <person name="Embley T.M."/>
        </authorList>
    </citation>
    <scope>NUCLEOTIDE SEQUENCE [LARGE SCALE GENOMIC DNA]</scope>
</reference>
<name>L7JZ83_TRAHO</name>